<dbReference type="EMBL" id="JAEEGC010000014">
    <property type="protein sequence ID" value="MBV7271965.1"/>
    <property type="molecule type" value="Genomic_DNA"/>
</dbReference>
<keyword evidence="1 6" id="KW-0963">Cytoplasm</keyword>
<evidence type="ECO:0000256" key="5">
    <source>
        <dbReference type="ARBA" id="ARBA00023125"/>
    </source>
</evidence>
<dbReference type="InterPro" id="IPR011890">
    <property type="entry name" value="SMC_prok"/>
</dbReference>
<comment type="similarity">
    <text evidence="6">Belongs to the SMC family.</text>
</comment>
<keyword evidence="9" id="KW-1185">Reference proteome</keyword>
<dbReference type="GO" id="GO:0005737">
    <property type="term" value="C:cytoplasm"/>
    <property type="evidence" value="ECO:0007669"/>
    <property type="project" value="UniProtKB-SubCell"/>
</dbReference>
<keyword evidence="5 6" id="KW-0238">DNA-binding</keyword>
<dbReference type="GO" id="GO:0007059">
    <property type="term" value="P:chromosome segregation"/>
    <property type="evidence" value="ECO:0007669"/>
    <property type="project" value="UniProtKB-UniRule"/>
</dbReference>
<sequence length="1189" mass="135529">MYLKSIEIRGFKSFADKTELLFKNGVTSIVGPNGSGKSNISDAVKWVLGEQSVKSLRGGKMEDVIFAGTQFRKPVGLSQVSLTLDNEDKKLPLDYTDITVSRRLYRSGESEYFINNTQCRLKDIHELFMDTGIGKEGYSIIGQGKIEAVLSGRPEERRSLLEEAAGIVKFKWRKEEAEKKLENTDTNLIRINDILGAYEERLEPLSIENEKAKKFIKLSEELKQKEINMAVYSIDKIESKINSLENSIIEMNGNTEELNKKLMEFKDNINIYNEKLENLNAENSDCKKQYYDSKEKKQNVGSEINLLSERLENLYNDIKKNSTEIGQIETKLENIISDRDLQNNELSSLKKEQEQINKQIYEHENNVEAISASILDKTNLIKKLKDDQIEYLSSISNLKNNILNLKNDTEALKEKIEDIKNSCESYLHSIKINVKTKEAFLGQIENIKAKIINLQSNMKSNLAQISKLNSTLTIKEKEFRDLNNNHNKLEANHNMLVNLDKQYEGYNRSVKTLMNDVNKGKVALRKNSCFVLGEVIKVEKKFEIAIEIALGGAISDVITKDELIAKDLIKYLKLNNIGRATFLPLTIVRGRKAVITKAINEIEGYVGIASELINYDNSFINAVEHILGRTIICDTMDSALKIAKVSNYSFKIVTLSGEVVNPGGSLTGGSLHNRSANIIGRKREIEDIKLKIKDTEENINKLNLELQKCRSDIKTLDEENLNLKDQVYIENIEITKLKEKLNAIDDESGKLKGNLEVSNKEVEILNEKLKENIEEFQTKDKELEMVTHNQTKNDNLINEIEEKLEDKNEEIDNAKEKLTYLKIKKAQIDEGVLNKNLIFQKLLSDIAELNQKKKIIEEENKKSRENIDKHSIQIKNNKKEVGRIEKLIDDLDNKIKEQDIEIIKIKGKIKIDSGSLENLSLIIDKKEEELHKIQLSQAKLISEKEAMYSKLNDEFEITYAEALDYKEDIENLEDIKKEISILKSNISSLGTVNLSAIDEYKEVTEKVNFMTEQKEDLIKSKDELIKVIDEMTNKMKFVFNENFNKLRKNFNETFKELFKGGSADLILTNGDELNGNIDITVQPPGKKLQNINLMSGGEKGLSAIALLFAILKMKPTPFCILDEIEAALDDANVNRYAEFLKKFSENIQFIVITHRKGTMEASDALYGVTMEEKGISKIVSVDLSREEAS</sequence>
<proteinExistence type="inferred from homology"/>
<feature type="coiled-coil region" evidence="6">
    <location>
        <begin position="395"/>
        <end position="516"/>
    </location>
</feature>
<gene>
    <name evidence="6 8" type="primary">smc</name>
    <name evidence="8" type="ORF">I6U48_03420</name>
</gene>
<dbReference type="GO" id="GO:0003677">
    <property type="term" value="F:DNA binding"/>
    <property type="evidence" value="ECO:0007669"/>
    <property type="project" value="UniProtKB-UniRule"/>
</dbReference>
<dbReference type="SMART" id="SM00968">
    <property type="entry name" value="SMC_hinge"/>
    <property type="match status" value="1"/>
</dbReference>
<dbReference type="GO" id="GO:0005694">
    <property type="term" value="C:chromosome"/>
    <property type="evidence" value="ECO:0007669"/>
    <property type="project" value="InterPro"/>
</dbReference>
<protein>
    <recommendedName>
        <fullName evidence="6">Chromosome partition protein Smc</fullName>
    </recommendedName>
</protein>
<dbReference type="InterPro" id="IPR003395">
    <property type="entry name" value="RecF/RecN/SMC_N"/>
</dbReference>
<evidence type="ECO:0000256" key="1">
    <source>
        <dbReference type="ARBA" id="ARBA00022490"/>
    </source>
</evidence>
<comment type="function">
    <text evidence="6">Required for chromosome condensation and partitioning.</text>
</comment>
<feature type="binding site" evidence="6">
    <location>
        <begin position="32"/>
        <end position="39"/>
    </location>
    <ligand>
        <name>ATP</name>
        <dbReference type="ChEBI" id="CHEBI:30616"/>
    </ligand>
</feature>
<dbReference type="Pfam" id="PF06470">
    <property type="entry name" value="SMC_hinge"/>
    <property type="match status" value="1"/>
</dbReference>
<keyword evidence="4 6" id="KW-0175">Coiled coil</keyword>
<name>A0A949TGU2_9CLOT</name>
<reference evidence="8" key="1">
    <citation type="submission" date="2020-12" db="EMBL/GenBank/DDBJ databases">
        <title>Clostridium thailandense sp. nov., a novel acetogenic bacterium isolated from peat land soil in Thailand.</title>
        <authorList>
            <person name="Chaikitkaew S."/>
            <person name="Birkeland N.K."/>
        </authorList>
    </citation>
    <scope>NUCLEOTIDE SEQUENCE</scope>
    <source>
        <strain evidence="8">PL3</strain>
    </source>
</reference>
<comment type="subcellular location">
    <subcellularLocation>
        <location evidence="6">Cytoplasm</location>
    </subcellularLocation>
</comment>
<dbReference type="FunFam" id="3.40.50.300:FF:000984">
    <property type="entry name" value="Chromosome partition protein Smc"/>
    <property type="match status" value="1"/>
</dbReference>
<dbReference type="GO" id="GO:0006260">
    <property type="term" value="P:DNA replication"/>
    <property type="evidence" value="ECO:0007669"/>
    <property type="project" value="UniProtKB-UniRule"/>
</dbReference>
<comment type="caution">
    <text evidence="8">The sequence shown here is derived from an EMBL/GenBank/DDBJ whole genome shotgun (WGS) entry which is preliminary data.</text>
</comment>
<dbReference type="NCBIfam" id="TIGR02168">
    <property type="entry name" value="SMC_prok_B"/>
    <property type="match status" value="1"/>
</dbReference>
<evidence type="ECO:0000256" key="4">
    <source>
        <dbReference type="ARBA" id="ARBA00023054"/>
    </source>
</evidence>
<feature type="coiled-coil region" evidence="6">
    <location>
        <begin position="167"/>
        <end position="194"/>
    </location>
</feature>
<feature type="coiled-coil region" evidence="6">
    <location>
        <begin position="752"/>
        <end position="936"/>
    </location>
</feature>
<dbReference type="Proteomes" id="UP000694308">
    <property type="component" value="Unassembled WGS sequence"/>
</dbReference>
<evidence type="ECO:0000313" key="9">
    <source>
        <dbReference type="Proteomes" id="UP000694308"/>
    </source>
</evidence>
<evidence type="ECO:0000256" key="6">
    <source>
        <dbReference type="HAMAP-Rule" id="MF_01894"/>
    </source>
</evidence>
<dbReference type="CDD" id="cd03278">
    <property type="entry name" value="ABC_SMC_barmotin"/>
    <property type="match status" value="1"/>
</dbReference>
<dbReference type="GO" id="GO:0030261">
    <property type="term" value="P:chromosome condensation"/>
    <property type="evidence" value="ECO:0007669"/>
    <property type="project" value="InterPro"/>
</dbReference>
<dbReference type="InterPro" id="IPR024704">
    <property type="entry name" value="SMC"/>
</dbReference>
<feature type="coiled-coil region" evidence="6">
    <location>
        <begin position="234"/>
        <end position="366"/>
    </location>
</feature>
<dbReference type="GO" id="GO:0007062">
    <property type="term" value="P:sister chromatid cohesion"/>
    <property type="evidence" value="ECO:0007669"/>
    <property type="project" value="InterPro"/>
</dbReference>
<comment type="domain">
    <text evidence="6">Contains large globular domains required for ATP hydrolysis at each terminus and a third globular domain forming a flexible hinge near the middle of the molecule. These domains are separated by coiled-coil structures.</text>
</comment>
<feature type="domain" description="SMC hinge" evidence="7">
    <location>
        <begin position="526"/>
        <end position="643"/>
    </location>
</feature>
<keyword evidence="2 6" id="KW-0547">Nucleotide-binding</keyword>
<keyword evidence="3 6" id="KW-0067">ATP-binding</keyword>
<evidence type="ECO:0000313" key="8">
    <source>
        <dbReference type="EMBL" id="MBV7271965.1"/>
    </source>
</evidence>
<dbReference type="PIRSF" id="PIRSF005719">
    <property type="entry name" value="SMC"/>
    <property type="match status" value="1"/>
</dbReference>
<evidence type="ECO:0000259" key="7">
    <source>
        <dbReference type="SMART" id="SM00968"/>
    </source>
</evidence>
<comment type="subunit">
    <text evidence="6">Homodimer.</text>
</comment>
<evidence type="ECO:0000256" key="3">
    <source>
        <dbReference type="ARBA" id="ARBA00022840"/>
    </source>
</evidence>
<evidence type="ECO:0000256" key="2">
    <source>
        <dbReference type="ARBA" id="ARBA00022741"/>
    </source>
</evidence>
<organism evidence="8 9">
    <name type="scientific">Clostridium thailandense</name>
    <dbReference type="NCBI Taxonomy" id="2794346"/>
    <lineage>
        <taxon>Bacteria</taxon>
        <taxon>Bacillati</taxon>
        <taxon>Bacillota</taxon>
        <taxon>Clostridia</taxon>
        <taxon>Eubacteriales</taxon>
        <taxon>Clostridiaceae</taxon>
        <taxon>Clostridium</taxon>
    </lineage>
</organism>
<dbReference type="GO" id="GO:0005524">
    <property type="term" value="F:ATP binding"/>
    <property type="evidence" value="ECO:0007669"/>
    <property type="project" value="UniProtKB-UniRule"/>
</dbReference>
<accession>A0A949TGU2</accession>
<feature type="coiled-coil region" evidence="6">
    <location>
        <begin position="685"/>
        <end position="726"/>
    </location>
</feature>
<dbReference type="InterPro" id="IPR010935">
    <property type="entry name" value="SMC_hinge"/>
</dbReference>
<dbReference type="PANTHER" id="PTHR43977">
    <property type="entry name" value="STRUCTURAL MAINTENANCE OF CHROMOSOMES PROTEIN 3"/>
    <property type="match status" value="1"/>
</dbReference>
<dbReference type="AlphaFoldDB" id="A0A949TGU2"/>
<feature type="coiled-coil region" evidence="6">
    <location>
        <begin position="965"/>
        <end position="1034"/>
    </location>
</feature>
<dbReference type="RefSeq" id="WP_218318999.1">
    <property type="nucleotide sequence ID" value="NZ_JAEEGC010000014.1"/>
</dbReference>
<dbReference type="HAMAP" id="MF_01894">
    <property type="entry name" value="Smc_prok"/>
    <property type="match status" value="1"/>
</dbReference>
<dbReference type="Pfam" id="PF02463">
    <property type="entry name" value="SMC_N"/>
    <property type="match status" value="1"/>
</dbReference>